<proteinExistence type="predicted"/>
<dbReference type="EMBL" id="FRFC01000005">
    <property type="protein sequence ID" value="SHO47521.1"/>
    <property type="molecule type" value="Genomic_DNA"/>
</dbReference>
<protein>
    <submittedName>
        <fullName evidence="1">Uncharacterized protein</fullName>
    </submittedName>
</protein>
<evidence type="ECO:0000313" key="1">
    <source>
        <dbReference type="EMBL" id="SHO47521.1"/>
    </source>
</evidence>
<organism evidence="1 2">
    <name type="scientific">Nitrosotalea sinensis</name>
    <dbReference type="NCBI Taxonomy" id="1499975"/>
    <lineage>
        <taxon>Archaea</taxon>
        <taxon>Nitrososphaerota</taxon>
        <taxon>Nitrososphaeria</taxon>
        <taxon>Nitrosotaleales</taxon>
        <taxon>Nitrosotaleaceae</taxon>
        <taxon>Nitrosotalea</taxon>
    </lineage>
</organism>
<dbReference type="AlphaFoldDB" id="A0A2H1EIG9"/>
<reference evidence="2" key="1">
    <citation type="submission" date="2016-12" db="EMBL/GenBank/DDBJ databases">
        <authorList>
            <person name="Herbold C."/>
        </authorList>
    </citation>
    <scope>NUCLEOTIDE SEQUENCE [LARGE SCALE GENOMIC DNA]</scope>
</reference>
<name>A0A2H1EIG9_9ARCH</name>
<evidence type="ECO:0000313" key="2">
    <source>
        <dbReference type="Proteomes" id="UP000232412"/>
    </source>
</evidence>
<keyword evidence="2" id="KW-1185">Reference proteome</keyword>
<gene>
    <name evidence="1" type="ORF">NSIN_40118</name>
</gene>
<sequence length="46" mass="5784">MKVFYMASMVRTRKENLHTDEMNQFGLIHPRYPFNCLIWRYSDEKW</sequence>
<dbReference type="Proteomes" id="UP000232412">
    <property type="component" value="Unassembled WGS sequence"/>
</dbReference>
<accession>A0A2H1EIG9</accession>